<comment type="caution">
    <text evidence="1">The sequence shown here is derived from an EMBL/GenBank/DDBJ whole genome shotgun (WGS) entry which is preliminary data.</text>
</comment>
<organism evidence="1 2">
    <name type="scientific">Apiospora aurea</name>
    <dbReference type="NCBI Taxonomy" id="335848"/>
    <lineage>
        <taxon>Eukaryota</taxon>
        <taxon>Fungi</taxon>
        <taxon>Dikarya</taxon>
        <taxon>Ascomycota</taxon>
        <taxon>Pezizomycotina</taxon>
        <taxon>Sordariomycetes</taxon>
        <taxon>Xylariomycetidae</taxon>
        <taxon>Amphisphaeriales</taxon>
        <taxon>Apiosporaceae</taxon>
        <taxon>Apiospora</taxon>
    </lineage>
</organism>
<sequence>MPPLLWRVVDGDDGADIKERLLPRLLLLVRASYLPTHNKAGDEDVAFTVEPKKPRENAAIVEP</sequence>
<dbReference type="RefSeq" id="XP_066698412.1">
    <property type="nucleotide sequence ID" value="XM_066846014.1"/>
</dbReference>
<evidence type="ECO:0000313" key="1">
    <source>
        <dbReference type="EMBL" id="KAK7948906.1"/>
    </source>
</evidence>
<dbReference type="EMBL" id="JAQQWE010000006">
    <property type="protein sequence ID" value="KAK7948906.1"/>
    <property type="molecule type" value="Genomic_DNA"/>
</dbReference>
<dbReference type="GeneID" id="92079076"/>
<gene>
    <name evidence="1" type="ORF">PG986_009792</name>
</gene>
<reference evidence="1 2" key="1">
    <citation type="submission" date="2023-01" db="EMBL/GenBank/DDBJ databases">
        <title>Analysis of 21 Apiospora genomes using comparative genomics revels a genus with tremendous synthesis potential of carbohydrate active enzymes and secondary metabolites.</title>
        <authorList>
            <person name="Sorensen T."/>
        </authorList>
    </citation>
    <scope>NUCLEOTIDE SEQUENCE [LARGE SCALE GENOMIC DNA]</scope>
    <source>
        <strain evidence="1 2">CBS 24483</strain>
    </source>
</reference>
<dbReference type="Proteomes" id="UP001391051">
    <property type="component" value="Unassembled WGS sequence"/>
</dbReference>
<keyword evidence="2" id="KW-1185">Reference proteome</keyword>
<name>A0ABR1Q8P1_9PEZI</name>
<protein>
    <submittedName>
        <fullName evidence="1">Uncharacterized protein</fullName>
    </submittedName>
</protein>
<accession>A0ABR1Q8P1</accession>
<evidence type="ECO:0000313" key="2">
    <source>
        <dbReference type="Proteomes" id="UP001391051"/>
    </source>
</evidence>
<proteinExistence type="predicted"/>